<name>D4VJD7_9BACE</name>
<dbReference type="Proteomes" id="UP000019380">
    <property type="component" value="Unassembled WGS sequence"/>
</dbReference>
<accession>D4VJD7</accession>
<dbReference type="EMBL" id="CBXG010000049">
    <property type="protein sequence ID" value="CDM06729.1"/>
    <property type="molecule type" value="Genomic_DNA"/>
</dbReference>
<evidence type="ECO:0000313" key="1">
    <source>
        <dbReference type="EMBL" id="CDM06729.1"/>
    </source>
</evidence>
<sequence length="39" mass="4493">MSNASQTLQNKLYFSLDYVYIVHSYLIDKIGNASQMAHK</sequence>
<dbReference type="AlphaFoldDB" id="D4VJD7"/>
<reference evidence="1 2" key="1">
    <citation type="submission" date="2013-12" db="EMBL/GenBank/DDBJ databases">
        <title>Improved hybrid genome assemblies of Bacteroides xylanisolvens SD CC 1b and Bacteroides xylanisolvens SD CC 2a using Illumina and 454 Sequencing.</title>
        <authorList>
            <person name="Ramaraj T."/>
            <person name="Sundararajan A."/>
            <person name="Mudge J."/>
            <person name="Schilkey F.D."/>
            <person name="Delvecchio V."/>
            <person name="Donlon M."/>
            <person name="Ziemer C."/>
        </authorList>
    </citation>
    <scope>NUCLEOTIDE SEQUENCE [LARGE SCALE GENOMIC DNA]</scope>
</reference>
<protein>
    <submittedName>
        <fullName evidence="1">Uncharacterized protein</fullName>
    </submittedName>
</protein>
<proteinExistence type="predicted"/>
<evidence type="ECO:0000313" key="2">
    <source>
        <dbReference type="Proteomes" id="UP000019380"/>
    </source>
</evidence>
<organism evidence="1 2">
    <name type="scientific">Bacteroides xylanisolvens SD CC 1b</name>
    <dbReference type="NCBI Taxonomy" id="702447"/>
    <lineage>
        <taxon>Bacteria</taxon>
        <taxon>Pseudomonadati</taxon>
        <taxon>Bacteroidota</taxon>
        <taxon>Bacteroidia</taxon>
        <taxon>Bacteroidales</taxon>
        <taxon>Bacteroidaceae</taxon>
        <taxon>Bacteroides</taxon>
    </lineage>
</organism>
<gene>
    <name evidence="1" type="ORF">BN890_43470</name>
</gene>
<comment type="caution">
    <text evidence="1">The sequence shown here is derived from an EMBL/GenBank/DDBJ whole genome shotgun (WGS) entry which is preliminary data.</text>
</comment>